<dbReference type="InterPro" id="IPR036412">
    <property type="entry name" value="HAD-like_sf"/>
</dbReference>
<keyword evidence="1" id="KW-0614">Plasmid</keyword>
<dbReference type="RefSeq" id="WP_268077027.1">
    <property type="nucleotide sequence ID" value="NZ_CP109967.1"/>
</dbReference>
<keyword evidence="2" id="KW-1185">Reference proteome</keyword>
<accession>A0ABY7ASR2</accession>
<dbReference type="Pfam" id="PF13419">
    <property type="entry name" value="HAD_2"/>
    <property type="match status" value="1"/>
</dbReference>
<proteinExistence type="predicted"/>
<dbReference type="NCBIfam" id="TIGR01509">
    <property type="entry name" value="HAD-SF-IA-v3"/>
    <property type="match status" value="1"/>
</dbReference>
<dbReference type="SFLD" id="SFLDG01135">
    <property type="entry name" value="C1.5.6:_HAD__Beta-PGM__Phospha"/>
    <property type="match status" value="1"/>
</dbReference>
<organism evidence="1 2">
    <name type="scientific">Catenovulum adriaticum</name>
    <dbReference type="NCBI Taxonomy" id="2984846"/>
    <lineage>
        <taxon>Bacteria</taxon>
        <taxon>Pseudomonadati</taxon>
        <taxon>Pseudomonadota</taxon>
        <taxon>Gammaproteobacteria</taxon>
        <taxon>Alteromonadales</taxon>
        <taxon>Alteromonadaceae</taxon>
        <taxon>Catenovulum</taxon>
    </lineage>
</organism>
<dbReference type="Proteomes" id="UP001163726">
    <property type="component" value="Plasmid pCadTS8_2"/>
</dbReference>
<gene>
    <name evidence="1" type="ORF">OLW01_16335</name>
</gene>
<dbReference type="InterPro" id="IPR023198">
    <property type="entry name" value="PGP-like_dom2"/>
</dbReference>
<dbReference type="SUPFAM" id="SSF56784">
    <property type="entry name" value="HAD-like"/>
    <property type="match status" value="1"/>
</dbReference>
<evidence type="ECO:0000313" key="2">
    <source>
        <dbReference type="Proteomes" id="UP001163726"/>
    </source>
</evidence>
<dbReference type="SFLD" id="SFLDG01129">
    <property type="entry name" value="C1.5:_HAD__Beta-PGM__Phosphata"/>
    <property type="match status" value="1"/>
</dbReference>
<dbReference type="CDD" id="cd07505">
    <property type="entry name" value="HAD_BPGM-like"/>
    <property type="match status" value="1"/>
</dbReference>
<dbReference type="PANTHER" id="PTHR18901">
    <property type="entry name" value="2-DEOXYGLUCOSE-6-PHOSPHATE PHOSPHATASE 2"/>
    <property type="match status" value="1"/>
</dbReference>
<dbReference type="SFLD" id="SFLDS00003">
    <property type="entry name" value="Haloacid_Dehalogenase"/>
    <property type="match status" value="1"/>
</dbReference>
<evidence type="ECO:0000313" key="1">
    <source>
        <dbReference type="EMBL" id="WAJ72308.1"/>
    </source>
</evidence>
<dbReference type="PANTHER" id="PTHR18901:SF38">
    <property type="entry name" value="PSEUDOURIDINE-5'-PHOSPHATASE"/>
    <property type="match status" value="1"/>
</dbReference>
<dbReference type="Gene3D" id="1.10.150.240">
    <property type="entry name" value="Putative phosphatase, domain 2"/>
    <property type="match status" value="1"/>
</dbReference>
<dbReference type="Gene3D" id="3.40.50.1000">
    <property type="entry name" value="HAD superfamily/HAD-like"/>
    <property type="match status" value="1"/>
</dbReference>
<dbReference type="InterPro" id="IPR023214">
    <property type="entry name" value="HAD_sf"/>
</dbReference>
<geneLocation type="plasmid" evidence="1 2">
    <name>pCadTS8_2</name>
</geneLocation>
<dbReference type="InterPro" id="IPR041492">
    <property type="entry name" value="HAD_2"/>
</dbReference>
<dbReference type="PRINTS" id="PR00413">
    <property type="entry name" value="HADHALOGNASE"/>
</dbReference>
<sequence>MTQVAIGKPIKAVLFDKDGTIFDSEKIYCESWVHSAKAFNVHFTAQMYDQFVGVRATECYQRAQAMFGDDFPMDEFIRHNRDYIDQQKRAGVPLKPGFKSFFDRLLLTNVPIALVTSSARDAAILSFSRTEYLNHFDAFITGDQVEHAKPAPDCYLLACEQLNVKPENCLVFEDSTAGVTAAVAAGCQTVAIPDYLPLPADLLNQCAYVFDSFEDAHFLLDNI</sequence>
<name>A0ABY7ASR2_9ALTE</name>
<protein>
    <submittedName>
        <fullName evidence="1">HAD family phosphatase</fullName>
    </submittedName>
</protein>
<reference evidence="1" key="1">
    <citation type="submission" date="2022-10" db="EMBL/GenBank/DDBJ databases">
        <title>Catenovulum adriacola sp. nov. isolated in the Harbour of Susak.</title>
        <authorList>
            <person name="Schoch T."/>
            <person name="Reich S.J."/>
            <person name="Stoeferle S."/>
            <person name="Flaiz M."/>
            <person name="Kazda M."/>
            <person name="Riedel C.U."/>
            <person name="Duerre P."/>
        </authorList>
    </citation>
    <scope>NUCLEOTIDE SEQUENCE</scope>
    <source>
        <strain evidence="1">TS8</strain>
        <plasmid evidence="1">pCadTS8_2</plasmid>
    </source>
</reference>
<dbReference type="EMBL" id="CP109967">
    <property type="protein sequence ID" value="WAJ72308.1"/>
    <property type="molecule type" value="Genomic_DNA"/>
</dbReference>
<dbReference type="InterPro" id="IPR006439">
    <property type="entry name" value="HAD-SF_hydro_IA"/>
</dbReference>